<reference evidence="7 8" key="1">
    <citation type="submission" date="2018-05" db="EMBL/GenBank/DDBJ databases">
        <title>Genomic Encyclopedia of Type Strains, Phase IV (KMG-V): Genome sequencing to study the core and pangenomes of soil and plant-associated prokaryotes.</title>
        <authorList>
            <person name="Whitman W."/>
        </authorList>
    </citation>
    <scope>NUCLEOTIDE SEQUENCE [LARGE SCALE GENOMIC DNA]</scope>
    <source>
        <strain evidence="7 8">PNA 200-10</strain>
    </source>
</reference>
<dbReference type="InterPro" id="IPR000847">
    <property type="entry name" value="LysR_HTH_N"/>
</dbReference>
<dbReference type="SUPFAM" id="SSF53850">
    <property type="entry name" value="Periplasmic binding protein-like II"/>
    <property type="match status" value="1"/>
</dbReference>
<evidence type="ECO:0000313" key="6">
    <source>
        <dbReference type="EMBL" id="MBW1257816.1"/>
    </source>
</evidence>
<dbReference type="STRING" id="574096.HA38_03955"/>
<dbReference type="InterPro" id="IPR036388">
    <property type="entry name" value="WH-like_DNA-bd_sf"/>
</dbReference>
<dbReference type="Proteomes" id="UP001197236">
    <property type="component" value="Unassembled WGS sequence"/>
</dbReference>
<comment type="similarity">
    <text evidence="1">Belongs to the LysR transcriptional regulatory family.</text>
</comment>
<evidence type="ECO:0000313" key="7">
    <source>
        <dbReference type="EMBL" id="PWK95799.1"/>
    </source>
</evidence>
<accession>A0A2V2BHT6</accession>
<feature type="domain" description="HTH lysR-type" evidence="5">
    <location>
        <begin position="8"/>
        <end position="65"/>
    </location>
</feature>
<dbReference type="EMBL" id="JAHVXZ010000005">
    <property type="protein sequence ID" value="MBW1257816.1"/>
    <property type="molecule type" value="Genomic_DNA"/>
</dbReference>
<dbReference type="OrthoDB" id="5723059at2"/>
<dbReference type="PROSITE" id="PS50931">
    <property type="entry name" value="HTH_LYSR"/>
    <property type="match status" value="1"/>
</dbReference>
<keyword evidence="2" id="KW-0805">Transcription regulation</keyword>
<protein>
    <submittedName>
        <fullName evidence="7">DNA-binding transcriptional LysR family regulator</fullName>
    </submittedName>
    <submittedName>
        <fullName evidence="6">LysR family transcriptional regulator</fullName>
    </submittedName>
</protein>
<evidence type="ECO:0000256" key="2">
    <source>
        <dbReference type="ARBA" id="ARBA00023015"/>
    </source>
</evidence>
<dbReference type="Proteomes" id="UP000245981">
    <property type="component" value="Unassembled WGS sequence"/>
</dbReference>
<gene>
    <name evidence="7" type="ORF">C7431_107200</name>
    <name evidence="6" type="ORF">KYI95_11550</name>
</gene>
<reference evidence="6 9" key="2">
    <citation type="submission" date="2021-07" db="EMBL/GenBank/DDBJ databases">
        <title>A novel phosphonate cluster across the Pantoea species complex is important for pathogenicity in onion.</title>
        <authorList>
            <person name="Zhao M."/>
            <person name="Stice S."/>
            <person name="Shin G.Y."/>
            <person name="Coutinho T."/>
            <person name="Gitaitis R."/>
            <person name="Kvitko B."/>
            <person name="Dutta B."/>
        </authorList>
    </citation>
    <scope>NUCLEOTIDE SEQUENCE [LARGE SCALE GENOMIC DNA]</scope>
    <source>
        <strain evidence="6 9">BD 382</strain>
    </source>
</reference>
<proteinExistence type="inferred from homology"/>
<evidence type="ECO:0000256" key="4">
    <source>
        <dbReference type="ARBA" id="ARBA00023163"/>
    </source>
</evidence>
<comment type="caution">
    <text evidence="7">The sequence shown here is derived from an EMBL/GenBank/DDBJ whole genome shotgun (WGS) entry which is preliminary data.</text>
</comment>
<keyword evidence="4" id="KW-0804">Transcription</keyword>
<dbReference type="PANTHER" id="PTHR30579:SF7">
    <property type="entry name" value="HTH-TYPE TRANSCRIPTIONAL REGULATOR LRHA-RELATED"/>
    <property type="match status" value="1"/>
</dbReference>
<evidence type="ECO:0000313" key="8">
    <source>
        <dbReference type="Proteomes" id="UP000245981"/>
    </source>
</evidence>
<dbReference type="Gene3D" id="3.40.190.10">
    <property type="entry name" value="Periplasmic binding protein-like II"/>
    <property type="match status" value="2"/>
</dbReference>
<evidence type="ECO:0000259" key="5">
    <source>
        <dbReference type="PROSITE" id="PS50931"/>
    </source>
</evidence>
<dbReference type="PANTHER" id="PTHR30579">
    <property type="entry name" value="TRANSCRIPTIONAL REGULATOR"/>
    <property type="match status" value="1"/>
</dbReference>
<keyword evidence="9" id="KW-1185">Reference proteome</keyword>
<evidence type="ECO:0000313" key="9">
    <source>
        <dbReference type="Proteomes" id="UP001197236"/>
    </source>
</evidence>
<dbReference type="Gene3D" id="1.10.10.10">
    <property type="entry name" value="Winged helix-like DNA-binding domain superfamily/Winged helix DNA-binding domain"/>
    <property type="match status" value="1"/>
</dbReference>
<keyword evidence="3 7" id="KW-0238">DNA-binding</keyword>
<evidence type="ECO:0000256" key="1">
    <source>
        <dbReference type="ARBA" id="ARBA00009437"/>
    </source>
</evidence>
<organism evidence="7 8">
    <name type="scientific">Pantoea allii</name>
    <dbReference type="NCBI Taxonomy" id="574096"/>
    <lineage>
        <taxon>Bacteria</taxon>
        <taxon>Pseudomonadati</taxon>
        <taxon>Pseudomonadota</taxon>
        <taxon>Gammaproteobacteria</taxon>
        <taxon>Enterobacterales</taxon>
        <taxon>Erwiniaceae</taxon>
        <taxon>Pantoea</taxon>
    </lineage>
</organism>
<dbReference type="GO" id="GO:0003677">
    <property type="term" value="F:DNA binding"/>
    <property type="evidence" value="ECO:0007669"/>
    <property type="project" value="UniProtKB-KW"/>
</dbReference>
<evidence type="ECO:0000256" key="3">
    <source>
        <dbReference type="ARBA" id="ARBA00023125"/>
    </source>
</evidence>
<dbReference type="InterPro" id="IPR050176">
    <property type="entry name" value="LTTR"/>
</dbReference>
<dbReference type="Pfam" id="PF03466">
    <property type="entry name" value="LysR_substrate"/>
    <property type="match status" value="1"/>
</dbReference>
<dbReference type="InterPro" id="IPR005119">
    <property type="entry name" value="LysR_subst-bd"/>
</dbReference>
<dbReference type="RefSeq" id="WP_109717761.1">
    <property type="nucleotide sequence ID" value="NZ_CP193914.1"/>
</dbReference>
<dbReference type="SUPFAM" id="SSF46785">
    <property type="entry name" value="Winged helix' DNA-binding domain"/>
    <property type="match status" value="1"/>
</dbReference>
<dbReference type="Pfam" id="PF00126">
    <property type="entry name" value="HTH_1"/>
    <property type="match status" value="1"/>
</dbReference>
<name>A0A2V2BHT6_9GAMM</name>
<dbReference type="InterPro" id="IPR036390">
    <property type="entry name" value="WH_DNA-bd_sf"/>
</dbReference>
<dbReference type="GO" id="GO:0003700">
    <property type="term" value="F:DNA-binding transcription factor activity"/>
    <property type="evidence" value="ECO:0007669"/>
    <property type="project" value="InterPro"/>
</dbReference>
<dbReference type="EMBL" id="QGHF01000007">
    <property type="protein sequence ID" value="PWK95799.1"/>
    <property type="molecule type" value="Genomic_DNA"/>
</dbReference>
<sequence>MAKRPVTFDAETLRTFVTGIELGSFASAAERLGRSTSAVSAQLKKLEQQAGAALVQKSGRHLVLTAQGEIMLAYARRLMSLNDEAYAAVKAVGIRGELRLGLQEDFGESLLPTILGQFSRAHPDVQISATVTRNKPLLEAIRQNELDIALSWQGKESSAYSQSLGTLPLCWIGAKDLDIGTFLLQNRPLPLLVFDAPCMMRSAATAALDSMNIPWRIAFTSRSLSGIWAAAAAGLGITLRTETGMPSSLGIITGQKLPDAGSIGVTLHYAEKNVSAAAASLCQMIKVHFPGAQAH</sequence>
<dbReference type="AlphaFoldDB" id="A0A2V2BHT6"/>